<reference evidence="1" key="2">
    <citation type="submission" date="2010-02" db="EMBL/GenBank/DDBJ databases">
        <authorList>
            <person name="Genoscope - CEA"/>
        </authorList>
    </citation>
    <scope>NUCLEOTIDE SEQUENCE</scope>
    <source>
        <strain evidence="1">CFBP2957</strain>
        <plasmid evidence="1">RCFBPv3_mp</plasmid>
    </source>
</reference>
<dbReference type="AlphaFoldDB" id="D8P2W3"/>
<reference evidence="1" key="1">
    <citation type="journal article" date="2010" name="BMC Genomics">
        <title>Genomes of three tomato pathogens within the Ralstonia solanacearum species complex reveal significant evolutionary divergence.</title>
        <authorList>
            <person name="Remenant B."/>
            <person name="Coupat-Goutaland B."/>
            <person name="Guidot A."/>
            <person name="Cellier G."/>
            <person name="Wicker E."/>
            <person name="Allen C."/>
            <person name="Fegan M."/>
            <person name="Pruvost O."/>
            <person name="Elbaz M."/>
            <person name="Calteau A."/>
            <person name="Salvignol G."/>
            <person name="Mornico D."/>
            <person name="Mangenot S."/>
            <person name="Barbe V."/>
            <person name="Medigue C."/>
            <person name="Prior P."/>
        </authorList>
    </citation>
    <scope>NUCLEOTIDE SEQUENCE [LARGE SCALE GENOMIC DNA]</scope>
    <source>
        <strain evidence="1">CFBP2957</strain>
        <plasmid evidence="1">RCFBPv3_mp</plasmid>
    </source>
</reference>
<gene>
    <name evidence="1" type="ORF">RCFBP_mp10462</name>
</gene>
<dbReference type="EMBL" id="FP885907">
    <property type="protein sequence ID" value="CBJ53249.1"/>
    <property type="molecule type" value="Genomic_DNA"/>
</dbReference>
<sequence length="140" mass="15720">MNEPYLALYVKDGVLFFTKKLPKESEPREILEIGVDEVILDEFDEAAKKLGTTVLGILSLWHKDAFHGWGIPSQAGEDAAEDDFYIANRLISESVSKKTAVHVRSIDLLLQQAAGKSEDAKKFLEEDWPLVRARLESFGN</sequence>
<geneLocation type="plasmid" evidence="1">
    <name>RCFBPv3_mp</name>
</geneLocation>
<dbReference type="RefSeq" id="WP_013207792.1">
    <property type="nucleotide sequence ID" value="NC_014309.1"/>
</dbReference>
<accession>D8P2W3</accession>
<organism evidence="1">
    <name type="scientific">Ralstonia solanacearum CFBP2957</name>
    <dbReference type="NCBI Taxonomy" id="859656"/>
    <lineage>
        <taxon>Bacteria</taxon>
        <taxon>Pseudomonadati</taxon>
        <taxon>Pseudomonadota</taxon>
        <taxon>Betaproteobacteria</taxon>
        <taxon>Burkholderiales</taxon>
        <taxon>Burkholderiaceae</taxon>
        <taxon>Ralstonia</taxon>
        <taxon>Ralstonia solanacearum species complex</taxon>
    </lineage>
</organism>
<proteinExistence type="predicted"/>
<name>D8P2W3_RALSL</name>
<protein>
    <submittedName>
        <fullName evidence="1">Uncharacterized protein</fullName>
    </submittedName>
</protein>
<evidence type="ECO:0000313" key="1">
    <source>
        <dbReference type="EMBL" id="CBJ53249.1"/>
    </source>
</evidence>
<keyword evidence="1" id="KW-0614">Plasmid</keyword>